<evidence type="ECO:0000313" key="2">
    <source>
        <dbReference type="Proteomes" id="UP000199306"/>
    </source>
</evidence>
<proteinExistence type="predicted"/>
<dbReference type="Proteomes" id="UP000199306">
    <property type="component" value="Unassembled WGS sequence"/>
</dbReference>
<reference evidence="1 2" key="1">
    <citation type="submission" date="2016-10" db="EMBL/GenBank/DDBJ databases">
        <authorList>
            <person name="de Groot N.N."/>
        </authorList>
    </citation>
    <scope>NUCLEOTIDE SEQUENCE [LARGE SCALE GENOMIC DNA]</scope>
    <source>
        <strain evidence="2">E92,LMG 26720,CCM 7988</strain>
    </source>
</reference>
<dbReference type="RefSeq" id="WP_092016928.1">
    <property type="nucleotide sequence ID" value="NZ_FOXH01000005.1"/>
</dbReference>
<gene>
    <name evidence="1" type="ORF">SAMN04515674_105316</name>
</gene>
<keyword evidence="2" id="KW-1185">Reference proteome</keyword>
<dbReference type="EMBL" id="FOXH01000005">
    <property type="protein sequence ID" value="SFP76695.1"/>
    <property type="molecule type" value="Genomic_DNA"/>
</dbReference>
<dbReference type="OrthoDB" id="952011at2"/>
<sequence>MAQFGYFLENSFGENAKLRNFPTAAQKTLGAYIALAFIDPSVGLKIGATIDTVVVTESNLVSTIKTLALAGKAYFFGKEAIKGTENEGDNKPEAESFGLNAGPQLTGWITKTVAFTANYFYGNEEFYNQLLNNKAFDIFMFTNNSVECLFADEHGIVYSGVGAPKGNVDQSIKGKFSVMYRSQGFISPFFGIANNTLTGLDVKFLFANPTIGGTGLTADACANGTYKKFTKTVAGAATLAFATNPANSCLEWFIFNENGEAIEAGAGTFDSVTKTLTLPATMAVGSYRYQVICQNTTGVTGSQLIQVDVK</sequence>
<accession>A0A1I5T0X5</accession>
<organism evidence="1 2">
    <name type="scientific">Pseudarcicella hirudinis</name>
    <dbReference type="NCBI Taxonomy" id="1079859"/>
    <lineage>
        <taxon>Bacteria</taxon>
        <taxon>Pseudomonadati</taxon>
        <taxon>Bacteroidota</taxon>
        <taxon>Cytophagia</taxon>
        <taxon>Cytophagales</taxon>
        <taxon>Flectobacillaceae</taxon>
        <taxon>Pseudarcicella</taxon>
    </lineage>
</organism>
<dbReference type="STRING" id="1079859.SAMN04515674_105316"/>
<name>A0A1I5T0X5_9BACT</name>
<evidence type="ECO:0000313" key="1">
    <source>
        <dbReference type="EMBL" id="SFP76695.1"/>
    </source>
</evidence>
<dbReference type="AlphaFoldDB" id="A0A1I5T0X5"/>
<protein>
    <submittedName>
        <fullName evidence="1">Uncharacterized protein</fullName>
    </submittedName>
</protein>